<evidence type="ECO:0000256" key="1">
    <source>
        <dbReference type="SAM" id="MobiDB-lite"/>
    </source>
</evidence>
<organism evidence="2 3">
    <name type="scientific">Herbiconiux ginsengi</name>
    <dbReference type="NCBI Taxonomy" id="381665"/>
    <lineage>
        <taxon>Bacteria</taxon>
        <taxon>Bacillati</taxon>
        <taxon>Actinomycetota</taxon>
        <taxon>Actinomycetes</taxon>
        <taxon>Micrococcales</taxon>
        <taxon>Microbacteriaceae</taxon>
        <taxon>Herbiconiux</taxon>
    </lineage>
</organism>
<dbReference type="RefSeq" id="WP_139256649.1">
    <property type="nucleotide sequence ID" value="NZ_FNPZ01000001.1"/>
</dbReference>
<dbReference type="STRING" id="381665.SAMN05216554_1464"/>
<evidence type="ECO:0000313" key="2">
    <source>
        <dbReference type="EMBL" id="SDY77173.1"/>
    </source>
</evidence>
<dbReference type="OrthoDB" id="3775353at2"/>
<dbReference type="AlphaFoldDB" id="A0A1H3MKQ9"/>
<protein>
    <recommendedName>
        <fullName evidence="4">ABC transporter ATP-binding protein</fullName>
    </recommendedName>
</protein>
<feature type="compositionally biased region" description="Low complexity" evidence="1">
    <location>
        <begin position="209"/>
        <end position="274"/>
    </location>
</feature>
<dbReference type="EMBL" id="FNPZ01000001">
    <property type="protein sequence ID" value="SDY77173.1"/>
    <property type="molecule type" value="Genomic_DNA"/>
</dbReference>
<feature type="compositionally biased region" description="Pro residues" evidence="1">
    <location>
        <begin position="197"/>
        <end position="207"/>
    </location>
</feature>
<sequence>MRIVADTVSKGTDGIPLPETSLVFETGRVTVAVAETGDHPTVLSLVASGRMVPDAGAVTLDGVADAALVRERIALVDAPEVSEPAADLLLRWVVREELMYAGRSTSRQTVTEVIDQAGGSRYAGVRMGDVPAGVRVRVLTELAAFRRGVQGLVITSPDRHGGDPREWLAVATDLAARDFAVLVVCGEASAEIVGPLLPEPARLPEPEPLAEAEPAASTSAPATPQASVASSAPTASTPAHAAAPAPATAESAPAAAPASTPTAPTTHPESEPTA</sequence>
<reference evidence="2 3" key="1">
    <citation type="submission" date="2016-10" db="EMBL/GenBank/DDBJ databases">
        <authorList>
            <person name="de Groot N.N."/>
        </authorList>
    </citation>
    <scope>NUCLEOTIDE SEQUENCE [LARGE SCALE GENOMIC DNA]</scope>
    <source>
        <strain evidence="2 3">CGMCC 4.3491</strain>
    </source>
</reference>
<keyword evidence="3" id="KW-1185">Reference proteome</keyword>
<evidence type="ECO:0000313" key="3">
    <source>
        <dbReference type="Proteomes" id="UP000198891"/>
    </source>
</evidence>
<gene>
    <name evidence="2" type="ORF">SAMN05216554_1464</name>
</gene>
<feature type="region of interest" description="Disordered" evidence="1">
    <location>
        <begin position="197"/>
        <end position="274"/>
    </location>
</feature>
<dbReference type="Proteomes" id="UP000198891">
    <property type="component" value="Unassembled WGS sequence"/>
</dbReference>
<evidence type="ECO:0008006" key="4">
    <source>
        <dbReference type="Google" id="ProtNLM"/>
    </source>
</evidence>
<accession>A0A1H3MKQ9</accession>
<name>A0A1H3MKQ9_9MICO</name>
<proteinExistence type="predicted"/>